<dbReference type="AlphaFoldDB" id="A0A937ADX0"/>
<keyword evidence="2" id="KW-1185">Reference proteome</keyword>
<protein>
    <recommendedName>
        <fullName evidence="3">Lipocalin-like domain-containing protein</fullName>
    </recommendedName>
</protein>
<name>A0A937ADX0_9BACT</name>
<dbReference type="Proteomes" id="UP000642920">
    <property type="component" value="Unassembled WGS sequence"/>
</dbReference>
<evidence type="ECO:0000313" key="2">
    <source>
        <dbReference type="Proteomes" id="UP000642920"/>
    </source>
</evidence>
<gene>
    <name evidence="1" type="ORF">JKP34_05745</name>
</gene>
<proteinExistence type="predicted"/>
<dbReference type="EMBL" id="JAERQG010000001">
    <property type="protein sequence ID" value="MBL0764744.1"/>
    <property type="molecule type" value="Genomic_DNA"/>
</dbReference>
<evidence type="ECO:0000313" key="1">
    <source>
        <dbReference type="EMBL" id="MBL0764744.1"/>
    </source>
</evidence>
<dbReference type="PROSITE" id="PS51257">
    <property type="entry name" value="PROKAR_LIPOPROTEIN"/>
    <property type="match status" value="1"/>
</dbReference>
<organism evidence="1 2">
    <name type="scientific">Marivirga atlantica</name>
    <dbReference type="NCBI Taxonomy" id="1548457"/>
    <lineage>
        <taxon>Bacteria</taxon>
        <taxon>Pseudomonadati</taxon>
        <taxon>Bacteroidota</taxon>
        <taxon>Cytophagia</taxon>
        <taxon>Cytophagales</taxon>
        <taxon>Marivirgaceae</taxon>
        <taxon>Marivirga</taxon>
    </lineage>
</organism>
<evidence type="ECO:0008006" key="3">
    <source>
        <dbReference type="Google" id="ProtNLM"/>
    </source>
</evidence>
<accession>A0A937ADX0</accession>
<comment type="caution">
    <text evidence="1">The sequence shown here is derived from an EMBL/GenBank/DDBJ whole genome shotgun (WGS) entry which is preliminary data.</text>
</comment>
<sequence length="142" mass="16209">MKVSNYLIPLLFFSLLISSCKNSTDDFNQGSEIEGSWHLVEYMPNVFFQDDQLTFDRGEIVWHFNTEEKVLFIEMAAGVDFNVIEKGIHTYEFGDNGCNYDDNKFIKVESNGLGVLIKDDIPKGILTISNACVDGHILKFER</sequence>
<dbReference type="RefSeq" id="WP_201918600.1">
    <property type="nucleotide sequence ID" value="NZ_JAERQG010000001.1"/>
</dbReference>
<reference evidence="1" key="1">
    <citation type="submission" date="2021-01" db="EMBL/GenBank/DDBJ databases">
        <title>Marivirga sp. nov., isolated from intertidal surface sediments.</title>
        <authorList>
            <person name="Zhang M."/>
        </authorList>
    </citation>
    <scope>NUCLEOTIDE SEQUENCE</scope>
    <source>
        <strain evidence="1">SM1354</strain>
    </source>
</reference>